<gene>
    <name evidence="2" type="ORF">PoB_002555500</name>
</gene>
<evidence type="ECO:0000256" key="1">
    <source>
        <dbReference type="SAM" id="MobiDB-lite"/>
    </source>
</evidence>
<name>A0AAV3ZTA1_9GAST</name>
<protein>
    <submittedName>
        <fullName evidence="2">Uncharacterized protein</fullName>
    </submittedName>
</protein>
<evidence type="ECO:0000313" key="2">
    <source>
        <dbReference type="EMBL" id="GFN99049.1"/>
    </source>
</evidence>
<organism evidence="2 3">
    <name type="scientific">Plakobranchus ocellatus</name>
    <dbReference type="NCBI Taxonomy" id="259542"/>
    <lineage>
        <taxon>Eukaryota</taxon>
        <taxon>Metazoa</taxon>
        <taxon>Spiralia</taxon>
        <taxon>Lophotrochozoa</taxon>
        <taxon>Mollusca</taxon>
        <taxon>Gastropoda</taxon>
        <taxon>Heterobranchia</taxon>
        <taxon>Euthyneura</taxon>
        <taxon>Panpulmonata</taxon>
        <taxon>Sacoglossa</taxon>
        <taxon>Placobranchoidea</taxon>
        <taxon>Plakobranchidae</taxon>
        <taxon>Plakobranchus</taxon>
    </lineage>
</organism>
<feature type="compositionally biased region" description="Polar residues" evidence="1">
    <location>
        <begin position="1"/>
        <end position="13"/>
    </location>
</feature>
<comment type="caution">
    <text evidence="2">The sequence shown here is derived from an EMBL/GenBank/DDBJ whole genome shotgun (WGS) entry which is preliminary data.</text>
</comment>
<sequence>HEDYTTVSLSNSHGEAEPTASDQPSVAASKEQPALTASTSAEGPARKKQH</sequence>
<proteinExistence type="predicted"/>
<dbReference type="EMBL" id="BLXT01002931">
    <property type="protein sequence ID" value="GFN99049.1"/>
    <property type="molecule type" value="Genomic_DNA"/>
</dbReference>
<feature type="non-terminal residue" evidence="2">
    <location>
        <position position="1"/>
    </location>
</feature>
<keyword evidence="3" id="KW-1185">Reference proteome</keyword>
<reference evidence="2 3" key="1">
    <citation type="journal article" date="2021" name="Elife">
        <title>Chloroplast acquisition without the gene transfer in kleptoplastic sea slugs, Plakobranchus ocellatus.</title>
        <authorList>
            <person name="Maeda T."/>
            <person name="Takahashi S."/>
            <person name="Yoshida T."/>
            <person name="Shimamura S."/>
            <person name="Takaki Y."/>
            <person name="Nagai Y."/>
            <person name="Toyoda A."/>
            <person name="Suzuki Y."/>
            <person name="Arimoto A."/>
            <person name="Ishii H."/>
            <person name="Satoh N."/>
            <person name="Nishiyama T."/>
            <person name="Hasebe M."/>
            <person name="Maruyama T."/>
            <person name="Minagawa J."/>
            <person name="Obokata J."/>
            <person name="Shigenobu S."/>
        </authorList>
    </citation>
    <scope>NUCLEOTIDE SEQUENCE [LARGE SCALE GENOMIC DNA]</scope>
</reference>
<feature type="non-terminal residue" evidence="2">
    <location>
        <position position="50"/>
    </location>
</feature>
<accession>A0AAV3ZTA1</accession>
<dbReference type="AlphaFoldDB" id="A0AAV3ZTA1"/>
<evidence type="ECO:0000313" key="3">
    <source>
        <dbReference type="Proteomes" id="UP000735302"/>
    </source>
</evidence>
<feature type="region of interest" description="Disordered" evidence="1">
    <location>
        <begin position="1"/>
        <end position="50"/>
    </location>
</feature>
<dbReference type="Proteomes" id="UP000735302">
    <property type="component" value="Unassembled WGS sequence"/>
</dbReference>